<dbReference type="EMBL" id="HBHQ01015381">
    <property type="protein sequence ID" value="CAD9818442.1"/>
    <property type="molecule type" value="Transcribed_RNA"/>
</dbReference>
<gene>
    <name evidence="2" type="ORF">ASEP1449_LOCUS10274</name>
</gene>
<keyword evidence="1" id="KW-0812">Transmembrane</keyword>
<dbReference type="AlphaFoldDB" id="A0A7S2UG13"/>
<feature type="transmembrane region" description="Helical" evidence="1">
    <location>
        <begin position="162"/>
        <end position="179"/>
    </location>
</feature>
<evidence type="ECO:0000313" key="2">
    <source>
        <dbReference type="EMBL" id="CAD9818442.1"/>
    </source>
</evidence>
<organism evidence="2">
    <name type="scientific">Attheya septentrionalis</name>
    <dbReference type="NCBI Taxonomy" id="420275"/>
    <lineage>
        <taxon>Eukaryota</taxon>
        <taxon>Sar</taxon>
        <taxon>Stramenopiles</taxon>
        <taxon>Ochrophyta</taxon>
        <taxon>Bacillariophyta</taxon>
        <taxon>Coscinodiscophyceae</taxon>
        <taxon>Chaetocerotophycidae</taxon>
        <taxon>Chaetocerotales</taxon>
        <taxon>Attheyaceae</taxon>
        <taxon>Attheya</taxon>
    </lineage>
</organism>
<keyword evidence="1" id="KW-0472">Membrane</keyword>
<sequence length="223" mass="25203">MNRAWSRSLSRGQHHSKRLKIMSSLSCGDKSPDVERLLRISILNSSIPSTCTISLSQDHSSTTTNKWLTLFCSSYLVHMEQVNIITAIMFIVSRAGYLEVLIGILTSGMCLSMIMVTMNKPMLIVSKFENMRLGEYLFTFWGRCMMDIFIALYLYAMGPVGVFMATLTICLVIGIRIVGIRHPDAFTSLFRQPIDADDDTLFTYEQDLSTVDQDTLESGRGRR</sequence>
<protein>
    <submittedName>
        <fullName evidence="2">Uncharacterized protein</fullName>
    </submittedName>
</protein>
<accession>A0A7S2UG13</accession>
<keyword evidence="1" id="KW-1133">Transmembrane helix</keyword>
<name>A0A7S2UG13_9STRA</name>
<reference evidence="2" key="1">
    <citation type="submission" date="2021-01" db="EMBL/GenBank/DDBJ databases">
        <authorList>
            <person name="Corre E."/>
            <person name="Pelletier E."/>
            <person name="Niang G."/>
            <person name="Scheremetjew M."/>
            <person name="Finn R."/>
            <person name="Kale V."/>
            <person name="Holt S."/>
            <person name="Cochrane G."/>
            <person name="Meng A."/>
            <person name="Brown T."/>
            <person name="Cohen L."/>
        </authorList>
    </citation>
    <scope>NUCLEOTIDE SEQUENCE</scope>
    <source>
        <strain evidence="2">CCMP2084</strain>
    </source>
</reference>
<feature type="transmembrane region" description="Helical" evidence="1">
    <location>
        <begin position="97"/>
        <end position="116"/>
    </location>
</feature>
<evidence type="ECO:0000256" key="1">
    <source>
        <dbReference type="SAM" id="Phobius"/>
    </source>
</evidence>
<proteinExistence type="predicted"/>